<dbReference type="VEuPathDB" id="TriTrypDB:LmxM.28.2970"/>
<evidence type="ECO:0000256" key="1">
    <source>
        <dbReference type="SAM" id="MobiDB-lite"/>
    </source>
</evidence>
<proteinExistence type="predicted"/>
<protein>
    <submittedName>
        <fullName evidence="3">Uncharacterized protein</fullName>
    </submittedName>
</protein>
<dbReference type="OrthoDB" id="267651at2759"/>
<feature type="region of interest" description="Disordered" evidence="1">
    <location>
        <begin position="79"/>
        <end position="151"/>
    </location>
</feature>
<feature type="chain" id="PRO_5003236622" evidence="2">
    <location>
        <begin position="22"/>
        <end position="191"/>
    </location>
</feature>
<name>E9B0B9_LEIMU</name>
<dbReference type="GeneID" id="13450678"/>
<evidence type="ECO:0000313" key="4">
    <source>
        <dbReference type="Proteomes" id="UP000007259"/>
    </source>
</evidence>
<dbReference type="RefSeq" id="XP_003877141.1">
    <property type="nucleotide sequence ID" value="XM_003877092.1"/>
</dbReference>
<keyword evidence="2" id="KW-0732">Signal</keyword>
<feature type="compositionally biased region" description="Low complexity" evidence="1">
    <location>
        <begin position="87"/>
        <end position="104"/>
    </location>
</feature>
<dbReference type="Proteomes" id="UP000007259">
    <property type="component" value="Chromosome 28"/>
</dbReference>
<feature type="compositionally biased region" description="Basic and acidic residues" evidence="1">
    <location>
        <begin position="112"/>
        <end position="127"/>
    </location>
</feature>
<dbReference type="EMBL" id="FR799581">
    <property type="protein sequence ID" value="CBZ28672.1"/>
    <property type="molecule type" value="Genomic_DNA"/>
</dbReference>
<feature type="compositionally biased region" description="Basic and acidic residues" evidence="1">
    <location>
        <begin position="135"/>
        <end position="151"/>
    </location>
</feature>
<evidence type="ECO:0000313" key="3">
    <source>
        <dbReference type="EMBL" id="CBZ28672.1"/>
    </source>
</evidence>
<reference evidence="3 4" key="1">
    <citation type="journal article" date="2011" name="Genome Res.">
        <title>Chromosome and gene copy number variation allow major structural change between species and strains of Leishmania.</title>
        <authorList>
            <person name="Rogers M.B."/>
            <person name="Hilley J.D."/>
            <person name="Dickens N.J."/>
            <person name="Wilkes J."/>
            <person name="Bates P.A."/>
            <person name="Depledge D.P."/>
            <person name="Harris D."/>
            <person name="Her Y."/>
            <person name="Herzyk P."/>
            <person name="Imamura H."/>
            <person name="Otto T.D."/>
            <person name="Sanders M."/>
            <person name="Seeger K."/>
            <person name="Dujardin J.C."/>
            <person name="Berriman M."/>
            <person name="Smith D.F."/>
            <person name="Hertz-Fowler C."/>
            <person name="Mottram J.C."/>
        </authorList>
    </citation>
    <scope>NUCLEOTIDE SEQUENCE [LARGE SCALE GENOMIC DNA]</scope>
    <source>
        <strain evidence="3 4">MHOM/GT/2001/U1103</strain>
    </source>
</reference>
<evidence type="ECO:0000256" key="2">
    <source>
        <dbReference type="SAM" id="SignalP"/>
    </source>
</evidence>
<dbReference type="PhylomeDB" id="E9B0B9"/>
<organism evidence="3 4">
    <name type="scientific">Leishmania mexicana (strain MHOM/GT/2001/U1103)</name>
    <dbReference type="NCBI Taxonomy" id="929439"/>
    <lineage>
        <taxon>Eukaryota</taxon>
        <taxon>Discoba</taxon>
        <taxon>Euglenozoa</taxon>
        <taxon>Kinetoplastea</taxon>
        <taxon>Metakinetoplastina</taxon>
        <taxon>Trypanosomatida</taxon>
        <taxon>Trypanosomatidae</taxon>
        <taxon>Leishmaniinae</taxon>
        <taxon>Leishmania</taxon>
    </lineage>
</organism>
<accession>E9B0B9</accession>
<dbReference type="OMA" id="DESVHME"/>
<gene>
    <name evidence="3" type="ORF">LMXM_28_2970</name>
</gene>
<sequence>MHYGTALVLFLATRRFTSVGARTSSLGTRWRCRRCTDLHEKSTQIRRHTHTVLRAKAHTYAPFLPQVTAWMNRGVKRARIETPSPAPSSRESSSPPPLAEALPATTNVRMPKRQEAKKYLPDTHISESADAPSVHSDESVHMESSREREDAVLREGCDLSGDALKSFLQKNFVDYIDDELFDVAALEALED</sequence>
<dbReference type="KEGG" id="lmi:LMXM_28_2970"/>
<dbReference type="AlphaFoldDB" id="E9B0B9"/>
<keyword evidence="4" id="KW-1185">Reference proteome</keyword>
<feature type="signal peptide" evidence="2">
    <location>
        <begin position="1"/>
        <end position="21"/>
    </location>
</feature>